<keyword evidence="1" id="KW-0472">Membrane</keyword>
<protein>
    <submittedName>
        <fullName evidence="2">Uncharacterized protein</fullName>
    </submittedName>
</protein>
<keyword evidence="1" id="KW-1133">Transmembrane helix</keyword>
<reference evidence="2 3" key="1">
    <citation type="submission" date="2017-08" db="EMBL/GenBank/DDBJ databases">
        <authorList>
            <person name="de Groot N.N."/>
        </authorList>
    </citation>
    <scope>NUCLEOTIDE SEQUENCE [LARGE SCALE GENOMIC DNA]</scope>
    <source>
        <strain evidence="2 3">JC228</strain>
    </source>
</reference>
<dbReference type="AlphaFoldDB" id="A0A285D6J4"/>
<dbReference type="Proteomes" id="UP000219546">
    <property type="component" value="Unassembled WGS sequence"/>
</dbReference>
<evidence type="ECO:0000256" key="1">
    <source>
        <dbReference type="SAM" id="Phobius"/>
    </source>
</evidence>
<feature type="transmembrane region" description="Helical" evidence="1">
    <location>
        <begin position="80"/>
        <end position="98"/>
    </location>
</feature>
<dbReference type="OrthoDB" id="2976288at2"/>
<accession>A0A285D6J4</accession>
<sequence>MKNGDKRAMVMISIGIMIFLICIVIGLFFVPIKELLIKPEYGYFFGSSGQSYLVATVSIALLGISLMFLGWVTRKKITKSITFTVLFLFSSIGIYYSIDDYYYIDPNGIVFDPLESTEEKLMKWDEISELTHIYRKDMNGTPLPAELIIKMKNGEEIMMELGARQYSMRASINSTVRKFGGESYIEIYDPEGNFIERKEYF</sequence>
<dbReference type="EMBL" id="OAOP01000012">
    <property type="protein sequence ID" value="SNX75451.1"/>
    <property type="molecule type" value="Genomic_DNA"/>
</dbReference>
<evidence type="ECO:0000313" key="3">
    <source>
        <dbReference type="Proteomes" id="UP000219546"/>
    </source>
</evidence>
<organism evidence="2 3">
    <name type="scientific">Bacillus oleivorans</name>
    <dbReference type="NCBI Taxonomy" id="1448271"/>
    <lineage>
        <taxon>Bacteria</taxon>
        <taxon>Bacillati</taxon>
        <taxon>Bacillota</taxon>
        <taxon>Bacilli</taxon>
        <taxon>Bacillales</taxon>
        <taxon>Bacillaceae</taxon>
        <taxon>Bacillus</taxon>
    </lineage>
</organism>
<feature type="transmembrane region" description="Helical" evidence="1">
    <location>
        <begin position="12"/>
        <end position="32"/>
    </location>
</feature>
<keyword evidence="1" id="KW-0812">Transmembrane</keyword>
<name>A0A285D6J4_9BACI</name>
<dbReference type="RefSeq" id="WP_097160516.1">
    <property type="nucleotide sequence ID" value="NZ_JBEPMQ010000015.1"/>
</dbReference>
<evidence type="ECO:0000313" key="2">
    <source>
        <dbReference type="EMBL" id="SNX75451.1"/>
    </source>
</evidence>
<feature type="transmembrane region" description="Helical" evidence="1">
    <location>
        <begin position="52"/>
        <end position="73"/>
    </location>
</feature>
<keyword evidence="3" id="KW-1185">Reference proteome</keyword>
<proteinExistence type="predicted"/>
<gene>
    <name evidence="2" type="ORF">SAMN05877753_11294</name>
</gene>